<accession>A0ABU9G190</accession>
<evidence type="ECO:0000313" key="3">
    <source>
        <dbReference type="Proteomes" id="UP001379949"/>
    </source>
</evidence>
<dbReference type="RefSeq" id="WP_341566341.1">
    <property type="nucleotide sequence ID" value="NZ_JBAKAR010000002.1"/>
</dbReference>
<evidence type="ECO:0000313" key="2">
    <source>
        <dbReference type="EMBL" id="MEL0612248.1"/>
    </source>
</evidence>
<evidence type="ECO:0000256" key="1">
    <source>
        <dbReference type="SAM" id="MobiDB-lite"/>
    </source>
</evidence>
<sequence length="68" mass="7656">MLGTSFCLISLATISMVDTHAVQYDSEITDTQALEADSYWLLPKVMPPRNKNQKKSADADFFKQEPFA</sequence>
<organism evidence="2 3">
    <name type="scientific">Marinomonas arenicola</name>
    <dbReference type="NCBI Taxonomy" id="569601"/>
    <lineage>
        <taxon>Bacteria</taxon>
        <taxon>Pseudomonadati</taxon>
        <taxon>Pseudomonadota</taxon>
        <taxon>Gammaproteobacteria</taxon>
        <taxon>Oceanospirillales</taxon>
        <taxon>Oceanospirillaceae</taxon>
        <taxon>Marinomonas</taxon>
    </lineage>
</organism>
<feature type="region of interest" description="Disordered" evidence="1">
    <location>
        <begin position="47"/>
        <end position="68"/>
    </location>
</feature>
<gene>
    <name evidence="2" type="ORF">V6242_03755</name>
</gene>
<proteinExistence type="predicted"/>
<reference evidence="2 3" key="1">
    <citation type="submission" date="2024-02" db="EMBL/GenBank/DDBJ databases">
        <title>Bacteria isolated from the canopy kelp, Nereocystis luetkeana.</title>
        <authorList>
            <person name="Pfister C.A."/>
            <person name="Younker I.T."/>
            <person name="Light S.H."/>
        </authorList>
    </citation>
    <scope>NUCLEOTIDE SEQUENCE [LARGE SCALE GENOMIC DNA]</scope>
    <source>
        <strain evidence="2 3">TI.4.07</strain>
    </source>
</reference>
<name>A0ABU9G190_9GAMM</name>
<feature type="compositionally biased region" description="Basic and acidic residues" evidence="1">
    <location>
        <begin position="55"/>
        <end position="68"/>
    </location>
</feature>
<protein>
    <submittedName>
        <fullName evidence="2">Uncharacterized protein</fullName>
    </submittedName>
</protein>
<keyword evidence="3" id="KW-1185">Reference proteome</keyword>
<dbReference type="Proteomes" id="UP001379949">
    <property type="component" value="Unassembled WGS sequence"/>
</dbReference>
<dbReference type="EMBL" id="JBAKAR010000002">
    <property type="protein sequence ID" value="MEL0612248.1"/>
    <property type="molecule type" value="Genomic_DNA"/>
</dbReference>
<comment type="caution">
    <text evidence="2">The sequence shown here is derived from an EMBL/GenBank/DDBJ whole genome shotgun (WGS) entry which is preliminary data.</text>
</comment>